<organism evidence="1 2">
    <name type="scientific">Streptococcus suis</name>
    <dbReference type="NCBI Taxonomy" id="1307"/>
    <lineage>
        <taxon>Bacteria</taxon>
        <taxon>Bacillati</taxon>
        <taxon>Bacillota</taxon>
        <taxon>Bacilli</taxon>
        <taxon>Lactobacillales</taxon>
        <taxon>Streptococcaceae</taxon>
        <taxon>Streptococcus</taxon>
    </lineage>
</organism>
<evidence type="ECO:0000313" key="1">
    <source>
        <dbReference type="EMBL" id="CYU19761.1"/>
    </source>
</evidence>
<accession>A0A0Z8C799</accession>
<gene>
    <name evidence="1" type="ORF">ERS132385_00232</name>
</gene>
<name>A0A0Z8C799_STRSU</name>
<dbReference type="Proteomes" id="UP000073434">
    <property type="component" value="Unassembled WGS sequence"/>
</dbReference>
<sequence>MTKELSERTANNEISRKKLEQFSLFISNTDKRTNNIFEISNPFETILPQLLDDKLTPTINQIITVQGNTLASAMNVKNQLNSVIFDDSTRKLYKPDFDNLSPDVKNKLKSGVYKLGDSKKVEGNLRAVIVDTQNNNTRVEDLTLKEVDERKDNSSGLATQLQLKQMYELLLDIQSTQEFQVIWDRNNSILSPFFESRMKVIEAQSETNNEKKVKLLEKASNLMEKSISHIKSDMISNKNEVLKKINQPHYFYTSFERHANFILEDMQLYTKIVGMQMYIDFTLDKQDLAKERFLAYKSSINELSEYNVPLNRGLVVNLLKHIPKIKDLEYIQKQEFASVLEIIHENYRTSGANTDFWLDIDEEVKKINNEKTLLENSNHTIFVEGENNE</sequence>
<evidence type="ECO:0000313" key="2">
    <source>
        <dbReference type="Proteomes" id="UP000073434"/>
    </source>
</evidence>
<proteinExistence type="predicted"/>
<protein>
    <submittedName>
        <fullName evidence="1">Uncharacterized protein</fullName>
    </submittedName>
</protein>
<dbReference type="AlphaFoldDB" id="A0A0Z8C799"/>
<dbReference type="EMBL" id="FIFW01000002">
    <property type="protein sequence ID" value="CYU19761.1"/>
    <property type="molecule type" value="Genomic_DNA"/>
</dbReference>
<reference evidence="1 2" key="1">
    <citation type="submission" date="2016-02" db="EMBL/GenBank/DDBJ databases">
        <authorList>
            <consortium name="Pathogen Informatics"/>
        </authorList>
    </citation>
    <scope>NUCLEOTIDE SEQUENCE [LARGE SCALE GENOMIC DNA]</scope>
    <source>
        <strain evidence="1 2">LSS23</strain>
    </source>
</reference>
<dbReference type="RefSeq" id="WP_052502405.1">
    <property type="nucleotide sequence ID" value="NZ_CEEW01000006.1"/>
</dbReference>